<gene>
    <name evidence="3" type="ORF">SAMN05444170_0958</name>
</gene>
<evidence type="ECO:0000256" key="2">
    <source>
        <dbReference type="SAM" id="SignalP"/>
    </source>
</evidence>
<protein>
    <submittedName>
        <fullName evidence="3">Tripartite-type tricarboxylate transporter, receptor component TctC</fullName>
    </submittedName>
</protein>
<dbReference type="InterPro" id="IPR005064">
    <property type="entry name" value="BUG"/>
</dbReference>
<sequence>MIVKMTSSTRTDRLLAIGMSLMLTLVSPAATRADEYPSHPIKMVVPFEPGGGTDLLARLIAERLSASLHQPVIVENRPGAGTQIGASAVARATPDGYTLLSSSLTTYAFNPSLYRNLPYDPARDFAPVSLTGRFAFLLVVSPAFAANSLADLIAMAKASPDKLVYASAGSGSPHQLAMELLLNRAGVRMVHVPYKGAAAALKDVISGQVPVMMLDVATAREPLKAGLLRVLASASPQRSVEFPDVPTVAELGYSGYEASAWQGIVVPAKTPPAIVAKLNREIRTALGDPAVREKLQAAGIEPIESTPEDFAATILNETQKWRDVIKAANISPN</sequence>
<evidence type="ECO:0000256" key="1">
    <source>
        <dbReference type="ARBA" id="ARBA00006987"/>
    </source>
</evidence>
<evidence type="ECO:0000313" key="3">
    <source>
        <dbReference type="EMBL" id="SHN66492.1"/>
    </source>
</evidence>
<name>A0A1M7T781_9BRAD</name>
<dbReference type="PIRSF" id="PIRSF017082">
    <property type="entry name" value="YflP"/>
    <property type="match status" value="1"/>
</dbReference>
<dbReference type="InterPro" id="IPR042100">
    <property type="entry name" value="Bug_dom1"/>
</dbReference>
<dbReference type="PANTHER" id="PTHR42928:SF5">
    <property type="entry name" value="BLR1237 PROTEIN"/>
    <property type="match status" value="1"/>
</dbReference>
<dbReference type="Pfam" id="PF03401">
    <property type="entry name" value="TctC"/>
    <property type="match status" value="1"/>
</dbReference>
<dbReference type="CDD" id="cd13578">
    <property type="entry name" value="PBP2_Bug27"/>
    <property type="match status" value="1"/>
</dbReference>
<dbReference type="PANTHER" id="PTHR42928">
    <property type="entry name" value="TRICARBOXYLATE-BINDING PROTEIN"/>
    <property type="match status" value="1"/>
</dbReference>
<dbReference type="Gene3D" id="3.40.190.150">
    <property type="entry name" value="Bordetella uptake gene, domain 1"/>
    <property type="match status" value="1"/>
</dbReference>
<keyword evidence="3" id="KW-0675">Receptor</keyword>
<comment type="similarity">
    <text evidence="1">Belongs to the UPF0065 (bug) family.</text>
</comment>
<organism evidence="3 4">
    <name type="scientific">Bradyrhizobium erythrophlei</name>
    <dbReference type="NCBI Taxonomy" id="1437360"/>
    <lineage>
        <taxon>Bacteria</taxon>
        <taxon>Pseudomonadati</taxon>
        <taxon>Pseudomonadota</taxon>
        <taxon>Alphaproteobacteria</taxon>
        <taxon>Hyphomicrobiales</taxon>
        <taxon>Nitrobacteraceae</taxon>
        <taxon>Bradyrhizobium</taxon>
    </lineage>
</organism>
<feature type="chain" id="PRO_5013156115" evidence="2">
    <location>
        <begin position="30"/>
        <end position="333"/>
    </location>
</feature>
<keyword evidence="4" id="KW-1185">Reference proteome</keyword>
<accession>A0A1M7T781</accession>
<dbReference type="EMBL" id="LT670849">
    <property type="protein sequence ID" value="SHN66492.1"/>
    <property type="molecule type" value="Genomic_DNA"/>
</dbReference>
<dbReference type="Gene3D" id="3.40.190.10">
    <property type="entry name" value="Periplasmic binding protein-like II"/>
    <property type="match status" value="1"/>
</dbReference>
<keyword evidence="2" id="KW-0732">Signal</keyword>
<proteinExistence type="inferred from homology"/>
<feature type="signal peptide" evidence="2">
    <location>
        <begin position="1"/>
        <end position="29"/>
    </location>
</feature>
<dbReference type="AlphaFoldDB" id="A0A1M7T781"/>
<dbReference type="SUPFAM" id="SSF53850">
    <property type="entry name" value="Periplasmic binding protein-like II"/>
    <property type="match status" value="1"/>
</dbReference>
<dbReference type="Proteomes" id="UP000184096">
    <property type="component" value="Chromosome I"/>
</dbReference>
<reference evidence="4" key="1">
    <citation type="submission" date="2016-11" db="EMBL/GenBank/DDBJ databases">
        <authorList>
            <person name="Varghese N."/>
            <person name="Submissions S."/>
        </authorList>
    </citation>
    <scope>NUCLEOTIDE SEQUENCE [LARGE SCALE GENOMIC DNA]</scope>
    <source>
        <strain evidence="4">GAS401</strain>
    </source>
</reference>
<evidence type="ECO:0000313" key="4">
    <source>
        <dbReference type="Proteomes" id="UP000184096"/>
    </source>
</evidence>